<dbReference type="PANTHER" id="PTHR46957:SF3">
    <property type="entry name" value="CYTOKINE RECEPTOR"/>
    <property type="match status" value="1"/>
</dbReference>
<dbReference type="SUPFAM" id="SSF49265">
    <property type="entry name" value="Fibronectin type III"/>
    <property type="match status" value="1"/>
</dbReference>
<accession>A0A0L7LBX1</accession>
<evidence type="ECO:0000259" key="3">
    <source>
        <dbReference type="PROSITE" id="PS50853"/>
    </source>
</evidence>
<evidence type="ECO:0000313" key="5">
    <source>
        <dbReference type="Proteomes" id="UP000037510"/>
    </source>
</evidence>
<feature type="compositionally biased region" description="Acidic residues" evidence="1">
    <location>
        <begin position="367"/>
        <end position="379"/>
    </location>
</feature>
<feature type="compositionally biased region" description="Polar residues" evidence="1">
    <location>
        <begin position="339"/>
        <end position="350"/>
    </location>
</feature>
<keyword evidence="2" id="KW-0812">Transmembrane</keyword>
<dbReference type="SMART" id="SM00060">
    <property type="entry name" value="FN3"/>
    <property type="match status" value="1"/>
</dbReference>
<dbReference type="CDD" id="cd00063">
    <property type="entry name" value="FN3"/>
    <property type="match status" value="1"/>
</dbReference>
<dbReference type="InterPro" id="IPR003961">
    <property type="entry name" value="FN3_dom"/>
</dbReference>
<evidence type="ECO:0000256" key="2">
    <source>
        <dbReference type="SAM" id="Phobius"/>
    </source>
</evidence>
<dbReference type="InterPro" id="IPR013783">
    <property type="entry name" value="Ig-like_fold"/>
</dbReference>
<protein>
    <submittedName>
        <fullName evidence="4">Cytokine receptor-like protein</fullName>
    </submittedName>
</protein>
<reference evidence="4 5" key="1">
    <citation type="journal article" date="2015" name="Genome Biol. Evol.">
        <title>The genome of winter moth (Operophtera brumata) provides a genomic perspective on sexual dimorphism and phenology.</title>
        <authorList>
            <person name="Derks M.F."/>
            <person name="Smit S."/>
            <person name="Salis L."/>
            <person name="Schijlen E."/>
            <person name="Bossers A."/>
            <person name="Mateman C."/>
            <person name="Pijl A.S."/>
            <person name="de Ridder D."/>
            <person name="Groenen M.A."/>
            <person name="Visser M.E."/>
            <person name="Megens H.J."/>
        </authorList>
    </citation>
    <scope>NUCLEOTIDE SEQUENCE [LARGE SCALE GENOMIC DNA]</scope>
    <source>
        <strain evidence="4">WM2013NL</strain>
        <tissue evidence="4">Head and thorax</tissue>
    </source>
</reference>
<dbReference type="Proteomes" id="UP000037510">
    <property type="component" value="Unassembled WGS sequence"/>
</dbReference>
<keyword evidence="5" id="KW-1185">Reference proteome</keyword>
<dbReference type="PANTHER" id="PTHR46957">
    <property type="entry name" value="CYTOKINE RECEPTOR"/>
    <property type="match status" value="1"/>
</dbReference>
<feature type="compositionally biased region" description="Basic and acidic residues" evidence="1">
    <location>
        <begin position="351"/>
        <end position="366"/>
    </location>
</feature>
<evidence type="ECO:0000313" key="4">
    <source>
        <dbReference type="EMBL" id="KOB72701.1"/>
    </source>
</evidence>
<feature type="transmembrane region" description="Helical" evidence="2">
    <location>
        <begin position="227"/>
        <end position="248"/>
    </location>
</feature>
<dbReference type="InterPro" id="IPR036116">
    <property type="entry name" value="FN3_sf"/>
</dbReference>
<feature type="region of interest" description="Disordered" evidence="1">
    <location>
        <begin position="279"/>
        <end position="401"/>
    </location>
</feature>
<dbReference type="GO" id="GO:0016020">
    <property type="term" value="C:membrane"/>
    <property type="evidence" value="ECO:0007669"/>
    <property type="project" value="UniProtKB-SubCell"/>
</dbReference>
<comment type="caution">
    <text evidence="4">The sequence shown here is derived from an EMBL/GenBank/DDBJ whole genome shotgun (WGS) entry which is preliminary data.</text>
</comment>
<feature type="non-terminal residue" evidence="4">
    <location>
        <position position="1"/>
    </location>
</feature>
<dbReference type="Gene3D" id="2.60.40.10">
    <property type="entry name" value="Immunoglobulins"/>
    <property type="match status" value="1"/>
</dbReference>
<keyword evidence="2" id="KW-0472">Membrane</keyword>
<sequence>GVTTTEDTPTSPRNVSITEVESNSIVISWDPPLEKNGIIGKYVIYNYSEEYTFDKVPHNNSDSVLRRSFKIEGLDGFSNYSWSVVACNTAIRSCSQKSPPNGIFVRTKIGPPSKLKPPTISHPDLIKWEEPEKPGGTVDRYQILRIKDEKPGEIFNTTKLSYSLLNCEGGVSVEKYQVRAVNFDEDPNHGVLSDMDVGFPKSKQKFYLEYPGEWSDPSQLACRNRDGLTMTFILMAVFALVAIMYGSIKFYKKYRKMEDIKPVLPNGLGIPEKDKYAFGGWNPTSKDEKPPSDEMLLLPNSRPTVSTDTKQKDETNCGASDHTDSTVLSDASRGPVERQASTSDDGSDSSMHLETEPVRAEGSDAPRDEEDCSSSDAEESHESSPYFSNEDFKKNPTSGYLQQPVVNPASGYVQSAAAPLKCPPPMVAPQPASSSYVMAALSPPIFTTGVAPPSLLRNPPASSGYVRPEDAQARSMLHFSNNKSSPAKMFGPESLPIMPTLPAPTKHGADSSYIQLQSLPSHKQSVQNNVPLKAAASSGYVSPGDAVINKHLNNMLSAGQLAEESAILDPMMSPDAYCRFSWSTDPANDNLHSLLANSPTLKTTKH</sequence>
<gene>
    <name evidence="4" type="ORF">OBRU01_11196</name>
</gene>
<name>A0A0L7LBX1_OPEBR</name>
<keyword evidence="2" id="KW-1133">Transmembrane helix</keyword>
<dbReference type="InterPro" id="IPR050713">
    <property type="entry name" value="RTP_Phos/Ushers"/>
</dbReference>
<keyword evidence="4" id="KW-0675">Receptor</keyword>
<dbReference type="PROSITE" id="PS50853">
    <property type="entry name" value="FN3"/>
    <property type="match status" value="1"/>
</dbReference>
<dbReference type="EMBL" id="JTDY01001858">
    <property type="protein sequence ID" value="KOB72701.1"/>
    <property type="molecule type" value="Genomic_DNA"/>
</dbReference>
<proteinExistence type="predicted"/>
<dbReference type="STRING" id="104452.A0A0L7LBX1"/>
<dbReference type="AlphaFoldDB" id="A0A0L7LBX1"/>
<dbReference type="Pfam" id="PF00041">
    <property type="entry name" value="fn3"/>
    <property type="match status" value="1"/>
</dbReference>
<feature type="domain" description="Fibronectin type-III" evidence="3">
    <location>
        <begin position="11"/>
        <end position="110"/>
    </location>
</feature>
<organism evidence="4 5">
    <name type="scientific">Operophtera brumata</name>
    <name type="common">Winter moth</name>
    <name type="synonym">Phalaena brumata</name>
    <dbReference type="NCBI Taxonomy" id="104452"/>
    <lineage>
        <taxon>Eukaryota</taxon>
        <taxon>Metazoa</taxon>
        <taxon>Ecdysozoa</taxon>
        <taxon>Arthropoda</taxon>
        <taxon>Hexapoda</taxon>
        <taxon>Insecta</taxon>
        <taxon>Pterygota</taxon>
        <taxon>Neoptera</taxon>
        <taxon>Endopterygota</taxon>
        <taxon>Lepidoptera</taxon>
        <taxon>Glossata</taxon>
        <taxon>Ditrysia</taxon>
        <taxon>Geometroidea</taxon>
        <taxon>Geometridae</taxon>
        <taxon>Larentiinae</taxon>
        <taxon>Operophtera</taxon>
    </lineage>
</organism>
<evidence type="ECO:0000256" key="1">
    <source>
        <dbReference type="SAM" id="MobiDB-lite"/>
    </source>
</evidence>